<organism evidence="1 2">
    <name type="scientific">Brassica rapa subsp. trilocularis</name>
    <dbReference type="NCBI Taxonomy" id="1813537"/>
    <lineage>
        <taxon>Eukaryota</taxon>
        <taxon>Viridiplantae</taxon>
        <taxon>Streptophyta</taxon>
        <taxon>Embryophyta</taxon>
        <taxon>Tracheophyta</taxon>
        <taxon>Spermatophyta</taxon>
        <taxon>Magnoliopsida</taxon>
        <taxon>eudicotyledons</taxon>
        <taxon>Gunneridae</taxon>
        <taxon>Pentapetalae</taxon>
        <taxon>rosids</taxon>
        <taxon>malvids</taxon>
        <taxon>Brassicales</taxon>
        <taxon>Brassicaceae</taxon>
        <taxon>Brassiceae</taxon>
        <taxon>Brassica</taxon>
    </lineage>
</organism>
<reference evidence="1 2" key="1">
    <citation type="submission" date="2021-03" db="EMBL/GenBank/DDBJ databases">
        <authorList>
            <person name="King G.J."/>
            <person name="Bancroft I."/>
            <person name="Baten A."/>
            <person name="Bloomfield J."/>
            <person name="Borpatragohain P."/>
            <person name="He Z."/>
            <person name="Irish N."/>
            <person name="Irwin J."/>
            <person name="Liu K."/>
            <person name="Mauleon R.P."/>
            <person name="Moore J."/>
            <person name="Morris R."/>
            <person name="Ostergaard L."/>
            <person name="Wang B."/>
            <person name="Wells R."/>
        </authorList>
    </citation>
    <scope>NUCLEOTIDE SEQUENCE [LARGE SCALE GENOMIC DNA]</scope>
    <source>
        <strain evidence="1">R-o-18</strain>
        <tissue evidence="1">Leaf</tissue>
    </source>
</reference>
<gene>
    <name evidence="1" type="primary">A09g513550.1_BraROA</name>
    <name evidence="1" type="ORF">IGI04_036586</name>
</gene>
<sequence>MALIPKRVIDLEREIRSALCKKNDVESAYKVLDEIPEMALNFVATSEALCISPSVVAVIISSFRLDMLWDAGINSVIVSGNFKSTANLASKLSHRCRKSEVNCRCYCAFLFVGRLTQRLRPEQG</sequence>
<name>A0ABQ7LIP7_BRACM</name>
<dbReference type="Proteomes" id="UP000823674">
    <property type="component" value="Chromosome A09"/>
</dbReference>
<protein>
    <submittedName>
        <fullName evidence="1">Uncharacterized protein</fullName>
    </submittedName>
</protein>
<evidence type="ECO:0000313" key="1">
    <source>
        <dbReference type="EMBL" id="KAG5385116.1"/>
    </source>
</evidence>
<comment type="caution">
    <text evidence="1">The sequence shown here is derived from an EMBL/GenBank/DDBJ whole genome shotgun (WGS) entry which is preliminary data.</text>
</comment>
<proteinExistence type="predicted"/>
<evidence type="ECO:0000313" key="2">
    <source>
        <dbReference type="Proteomes" id="UP000823674"/>
    </source>
</evidence>
<accession>A0ABQ7LIP7</accession>
<dbReference type="EMBL" id="JADBGQ010000008">
    <property type="protein sequence ID" value="KAG5385116.1"/>
    <property type="molecule type" value="Genomic_DNA"/>
</dbReference>
<keyword evidence="2" id="KW-1185">Reference proteome</keyword>